<comment type="caution">
    <text evidence="6">The sequence shown here is derived from an EMBL/GenBank/DDBJ whole genome shotgun (WGS) entry which is preliminary data.</text>
</comment>
<sequence>MRTRLEIGALQALCAIADQGGVTRAAAHLALSQSAVSHKIRRLEEGLGCTLLTRRAGATPFTDEGERLLGYARRLLALHDEALLNLGQQPLTGRIRLGMTEDISGGGLARILGRFTRRHPEVSVQGRVGQSLVIAARLERDELDIGILQVFAHQALSTDLVLGRDALHWVKSPDLTLDLSRPVPFLSFDDSCLYRHWAMETGQTQPPGLTTVLTCPSIAGILSALHAGLGVGLLHASQIPAGLEVIDAPFPAPPAIAHVVRVGRHARDRAVGVLVDEIAAELARPALTRVA</sequence>
<keyword evidence="4" id="KW-0804">Transcription</keyword>
<evidence type="ECO:0000256" key="2">
    <source>
        <dbReference type="ARBA" id="ARBA00023015"/>
    </source>
</evidence>
<dbReference type="Pfam" id="PF03466">
    <property type="entry name" value="LysR_substrate"/>
    <property type="match status" value="1"/>
</dbReference>
<dbReference type="Gene3D" id="1.10.10.10">
    <property type="entry name" value="Winged helix-like DNA-binding domain superfamily/Winged helix DNA-binding domain"/>
    <property type="match status" value="1"/>
</dbReference>
<proteinExistence type="inferred from homology"/>
<dbReference type="PROSITE" id="PS50931">
    <property type="entry name" value="HTH_LYSR"/>
    <property type="match status" value="1"/>
</dbReference>
<keyword evidence="7" id="KW-1185">Reference proteome</keyword>
<dbReference type="EMBL" id="LSYU01000027">
    <property type="protein sequence ID" value="KXX65927.1"/>
    <property type="molecule type" value="Genomic_DNA"/>
</dbReference>
<dbReference type="InterPro" id="IPR005119">
    <property type="entry name" value="LysR_subst-bd"/>
</dbReference>
<organism evidence="6 7">
    <name type="scientific">Marichromatium gracile</name>
    <name type="common">Chromatium gracile</name>
    <dbReference type="NCBI Taxonomy" id="1048"/>
    <lineage>
        <taxon>Bacteria</taxon>
        <taxon>Pseudomonadati</taxon>
        <taxon>Pseudomonadota</taxon>
        <taxon>Gammaproteobacteria</taxon>
        <taxon>Chromatiales</taxon>
        <taxon>Chromatiaceae</taxon>
        <taxon>Marichromatium</taxon>
    </lineage>
</organism>
<reference evidence="6 7" key="1">
    <citation type="submission" date="2016-02" db="EMBL/GenBank/DDBJ databases">
        <title>Genome sequence of Marichromatium gracile YL-28, a purple sulfur bacterium.</title>
        <authorList>
            <person name="Zhao C."/>
            <person name="Hong X."/>
            <person name="Chen S."/>
            <person name="Yang S."/>
        </authorList>
    </citation>
    <scope>NUCLEOTIDE SEQUENCE [LARGE SCALE GENOMIC DNA]</scope>
    <source>
        <strain evidence="6 7">YL28</strain>
    </source>
</reference>
<keyword evidence="2" id="KW-0805">Transcription regulation</keyword>
<dbReference type="RefSeq" id="WP_062272201.1">
    <property type="nucleotide sequence ID" value="NZ_LSYU01000027.1"/>
</dbReference>
<dbReference type="Gene3D" id="3.40.190.10">
    <property type="entry name" value="Periplasmic binding protein-like II"/>
    <property type="match status" value="2"/>
</dbReference>
<evidence type="ECO:0000256" key="3">
    <source>
        <dbReference type="ARBA" id="ARBA00023125"/>
    </source>
</evidence>
<dbReference type="InterPro" id="IPR000847">
    <property type="entry name" value="LysR_HTH_N"/>
</dbReference>
<dbReference type="InterPro" id="IPR036390">
    <property type="entry name" value="WH_DNA-bd_sf"/>
</dbReference>
<evidence type="ECO:0000313" key="7">
    <source>
        <dbReference type="Proteomes" id="UP000075766"/>
    </source>
</evidence>
<dbReference type="InterPro" id="IPR036388">
    <property type="entry name" value="WH-like_DNA-bd_sf"/>
</dbReference>
<evidence type="ECO:0000259" key="5">
    <source>
        <dbReference type="PROSITE" id="PS50931"/>
    </source>
</evidence>
<comment type="similarity">
    <text evidence="1">Belongs to the LysR transcriptional regulatory family.</text>
</comment>
<dbReference type="SUPFAM" id="SSF53850">
    <property type="entry name" value="Periplasmic binding protein-like II"/>
    <property type="match status" value="1"/>
</dbReference>
<evidence type="ECO:0000256" key="4">
    <source>
        <dbReference type="ARBA" id="ARBA00023163"/>
    </source>
</evidence>
<name>A0ABR5VNE4_MARGR</name>
<protein>
    <submittedName>
        <fullName evidence="6">LysR family transcriptional regulator</fullName>
    </submittedName>
</protein>
<gene>
    <name evidence="6" type="ORF">AY586_07570</name>
</gene>
<dbReference type="Pfam" id="PF00126">
    <property type="entry name" value="HTH_1"/>
    <property type="match status" value="1"/>
</dbReference>
<feature type="domain" description="HTH lysR-type" evidence="5">
    <location>
        <begin position="5"/>
        <end position="62"/>
    </location>
</feature>
<dbReference type="Proteomes" id="UP000075766">
    <property type="component" value="Unassembled WGS sequence"/>
</dbReference>
<dbReference type="PANTHER" id="PTHR30579">
    <property type="entry name" value="TRANSCRIPTIONAL REGULATOR"/>
    <property type="match status" value="1"/>
</dbReference>
<dbReference type="PANTHER" id="PTHR30579:SF7">
    <property type="entry name" value="HTH-TYPE TRANSCRIPTIONAL REGULATOR LRHA-RELATED"/>
    <property type="match status" value="1"/>
</dbReference>
<evidence type="ECO:0000313" key="6">
    <source>
        <dbReference type="EMBL" id="KXX65927.1"/>
    </source>
</evidence>
<dbReference type="SUPFAM" id="SSF46785">
    <property type="entry name" value="Winged helix' DNA-binding domain"/>
    <property type="match status" value="1"/>
</dbReference>
<keyword evidence="3" id="KW-0238">DNA-binding</keyword>
<dbReference type="CDD" id="cd05466">
    <property type="entry name" value="PBP2_LTTR_substrate"/>
    <property type="match status" value="1"/>
</dbReference>
<accession>A0ABR5VNE4</accession>
<dbReference type="InterPro" id="IPR050176">
    <property type="entry name" value="LTTR"/>
</dbReference>
<dbReference type="PRINTS" id="PR00039">
    <property type="entry name" value="HTHLYSR"/>
</dbReference>
<evidence type="ECO:0000256" key="1">
    <source>
        <dbReference type="ARBA" id="ARBA00009437"/>
    </source>
</evidence>